<dbReference type="EMBL" id="LSRX01000793">
    <property type="protein sequence ID" value="OLP88805.1"/>
    <property type="molecule type" value="Genomic_DNA"/>
</dbReference>
<evidence type="ECO:0008006" key="4">
    <source>
        <dbReference type="Google" id="ProtNLM"/>
    </source>
</evidence>
<comment type="caution">
    <text evidence="2">The sequence shown here is derived from an EMBL/GenBank/DDBJ whole genome shotgun (WGS) entry which is preliminary data.</text>
</comment>
<feature type="region of interest" description="Disordered" evidence="1">
    <location>
        <begin position="59"/>
        <end position="121"/>
    </location>
</feature>
<organism evidence="2 3">
    <name type="scientific">Symbiodinium microadriaticum</name>
    <name type="common">Dinoflagellate</name>
    <name type="synonym">Zooxanthella microadriatica</name>
    <dbReference type="NCBI Taxonomy" id="2951"/>
    <lineage>
        <taxon>Eukaryota</taxon>
        <taxon>Sar</taxon>
        <taxon>Alveolata</taxon>
        <taxon>Dinophyceae</taxon>
        <taxon>Suessiales</taxon>
        <taxon>Symbiodiniaceae</taxon>
        <taxon>Symbiodinium</taxon>
    </lineage>
</organism>
<evidence type="ECO:0000256" key="1">
    <source>
        <dbReference type="SAM" id="MobiDB-lite"/>
    </source>
</evidence>
<dbReference type="SUPFAM" id="SSF52980">
    <property type="entry name" value="Restriction endonuclease-like"/>
    <property type="match status" value="1"/>
</dbReference>
<accession>A0A1Q9D0W6</accession>
<dbReference type="GO" id="GO:0006281">
    <property type="term" value="P:DNA repair"/>
    <property type="evidence" value="ECO:0007669"/>
    <property type="project" value="UniProtKB-ARBA"/>
</dbReference>
<feature type="compositionally biased region" description="Basic and acidic residues" evidence="1">
    <location>
        <begin position="105"/>
        <end position="120"/>
    </location>
</feature>
<dbReference type="Gene3D" id="3.90.320.10">
    <property type="match status" value="1"/>
</dbReference>
<feature type="region of interest" description="Disordered" evidence="1">
    <location>
        <begin position="501"/>
        <end position="542"/>
    </location>
</feature>
<sequence length="1154" mass="128808">MGKTTDVDAVARALRVARATFARRTGDLRSMIRNRIPRCKKAKGQMRKLEARLVELGGELSEEVSSEDALLGATSSEESGETSSDDTPVKSKEDKEKPVVPAEGSPKEHSAAKPGGEVKPKVLRRGFNRTGKAHNPTCPILSMSENSATYRGITDEGTARQLELDDTFLRLVSDHDEGSTTPERSNHQEEIQVPDEKNGPFYAISDGRRAEARCMDTGASMDVDDAAPTGSSLAIHVTGLIHRYSEEFEPDVALAKMKSGKDWPRAEYISPSVSLPSIANMLMGIDCKYQADLVHSLRQNVPDISEICRLFALSRSDMNGWDDIVRELTMSDDEIMSSWNVRRQTAANSGTWMHSMIEHMLNGYNIIPGPMRGEMESIIKYLSHLENVEVYRTEWCICAPNEDLAGSIDLVMKDKDSNTFHIVNWKRSEKLEDKYTSYGKKMTPPAHDVDDCQGQHYRLQLNIYKWILERYYDVRVDQMKVVCVHPRYLPHGFVDDAAASLQKREERDGHPQHSQEVPDPQVGNEKVQSQQENQADVPDTLSFRVMLTGQDREKDDMEIALEEIMLEEADSEAPLLAKKRRLMPGAATHAVDCRRMFERSLDIIKSTLDGYGADVCLQPNTIMQNTRSMLSSLQTKYPWMSEQLQRLIMIAGHMSTGKIGDKPMPPDAAAITWMVEGDRHMRVHKGFLFVYDDDGCFMPFGGILPEAVLRRIHDFFSCLEGVFRRMKPEISRDADSVANAIASDLQTSETEDRRSSTICYDDICLAYARPGCELPVDVVRRYAVTDGVQSMSRRLQHHVVDGHTIDLDIQNCCLTLLQQIIAQTAPQPPIPDDLAELMGRLVKDRAGVRRQLGLYIVEGKEMINTVLNGGRPAVVAAMSNTSSSKNMDAKSAGYRDYRSVASMCSVDLSRCLGLPGTNRKSFMLRYEGNGLPPCVAVRVDASGSGVTILDGATVYKLNIATLREIHCAAVDHSTIVSYWKRDPQEKGGDKSAILLDIVVGARDEPDDSDEDASEGQEEGRLVECPNRLSFDDDGVATFNDHIFESLEKDIVTAPILINKMKTMNKVLMDQMKYREMITDTSMDLIEANNLLDGLDTNIPFADRSSQAAVHGLSGGFAEIVKKAFMRGDGGWAQLYWDCSMLETASHRRFHAWST</sequence>
<dbReference type="OrthoDB" id="441221at2759"/>
<gene>
    <name evidence="2" type="ORF">AK812_SmicGene29789</name>
</gene>
<protein>
    <recommendedName>
        <fullName evidence="4">PD-(D/E)XK endonuclease-like domain-containing protein</fullName>
    </recommendedName>
</protein>
<feature type="compositionally biased region" description="Basic and acidic residues" evidence="1">
    <location>
        <begin position="87"/>
        <end position="98"/>
    </location>
</feature>
<dbReference type="Proteomes" id="UP000186817">
    <property type="component" value="Unassembled WGS sequence"/>
</dbReference>
<keyword evidence="3" id="KW-1185">Reference proteome</keyword>
<feature type="compositionally biased region" description="Basic and acidic residues" evidence="1">
    <location>
        <begin position="502"/>
        <end position="513"/>
    </location>
</feature>
<dbReference type="AlphaFoldDB" id="A0A1Q9D0W6"/>
<dbReference type="InterPro" id="IPR011335">
    <property type="entry name" value="Restrct_endonuc-II-like"/>
</dbReference>
<evidence type="ECO:0000313" key="3">
    <source>
        <dbReference type="Proteomes" id="UP000186817"/>
    </source>
</evidence>
<dbReference type="InterPro" id="IPR011604">
    <property type="entry name" value="PDDEXK-like_dom_sf"/>
</dbReference>
<name>A0A1Q9D0W6_SYMMI</name>
<evidence type="ECO:0000313" key="2">
    <source>
        <dbReference type="EMBL" id="OLP88805.1"/>
    </source>
</evidence>
<reference evidence="2 3" key="1">
    <citation type="submission" date="2016-02" db="EMBL/GenBank/DDBJ databases">
        <title>Genome analysis of coral dinoflagellate symbionts highlights evolutionary adaptations to a symbiotic lifestyle.</title>
        <authorList>
            <person name="Aranda M."/>
            <person name="Li Y."/>
            <person name="Liew Y.J."/>
            <person name="Baumgarten S."/>
            <person name="Simakov O."/>
            <person name="Wilson M."/>
            <person name="Piel J."/>
            <person name="Ashoor H."/>
            <person name="Bougouffa S."/>
            <person name="Bajic V.B."/>
            <person name="Ryu T."/>
            <person name="Ravasi T."/>
            <person name="Bayer T."/>
            <person name="Micklem G."/>
            <person name="Kim H."/>
            <person name="Bhak J."/>
            <person name="Lajeunesse T.C."/>
            <person name="Voolstra C.R."/>
        </authorList>
    </citation>
    <scope>NUCLEOTIDE SEQUENCE [LARGE SCALE GENOMIC DNA]</scope>
    <source>
        <strain evidence="2 3">CCMP2467</strain>
    </source>
</reference>
<proteinExistence type="predicted"/>